<name>A0A1X1CUG1_9GAMM</name>
<dbReference type="Proteomes" id="UP000193558">
    <property type="component" value="Unassembled WGS sequence"/>
</dbReference>
<dbReference type="PANTHER" id="PTHR43124:SF3">
    <property type="entry name" value="CHLORAMPHENICOL EFFLUX PUMP RV0191"/>
    <property type="match status" value="1"/>
</dbReference>
<feature type="transmembrane region" description="Helical" evidence="6">
    <location>
        <begin position="199"/>
        <end position="222"/>
    </location>
</feature>
<dbReference type="PANTHER" id="PTHR43124">
    <property type="entry name" value="PURINE EFFLUX PUMP PBUE"/>
    <property type="match status" value="1"/>
</dbReference>
<dbReference type="GO" id="GO:0005886">
    <property type="term" value="C:plasma membrane"/>
    <property type="evidence" value="ECO:0007669"/>
    <property type="project" value="UniProtKB-SubCell"/>
</dbReference>
<dbReference type="Pfam" id="PF07690">
    <property type="entry name" value="MFS_1"/>
    <property type="match status" value="1"/>
</dbReference>
<dbReference type="EMBL" id="MLFR01000018">
    <property type="protein sequence ID" value="ORM68048.1"/>
    <property type="molecule type" value="Genomic_DNA"/>
</dbReference>
<feature type="transmembrane region" description="Helical" evidence="6">
    <location>
        <begin position="332"/>
        <end position="350"/>
    </location>
</feature>
<keyword evidence="4 6" id="KW-1133">Transmembrane helix</keyword>
<dbReference type="SUPFAM" id="SSF103473">
    <property type="entry name" value="MFS general substrate transporter"/>
    <property type="match status" value="1"/>
</dbReference>
<feature type="transmembrane region" description="Helical" evidence="6">
    <location>
        <begin position="242"/>
        <end position="260"/>
    </location>
</feature>
<evidence type="ECO:0000256" key="5">
    <source>
        <dbReference type="ARBA" id="ARBA00023136"/>
    </source>
</evidence>
<accession>A0A1X1CUG1</accession>
<dbReference type="InterPro" id="IPR011701">
    <property type="entry name" value="MFS"/>
</dbReference>
<dbReference type="GO" id="GO:0022857">
    <property type="term" value="F:transmembrane transporter activity"/>
    <property type="evidence" value="ECO:0007669"/>
    <property type="project" value="InterPro"/>
</dbReference>
<dbReference type="Gene3D" id="1.20.1250.20">
    <property type="entry name" value="MFS general substrate transporter like domains"/>
    <property type="match status" value="1"/>
</dbReference>
<dbReference type="PROSITE" id="PS50850">
    <property type="entry name" value="MFS"/>
    <property type="match status" value="1"/>
</dbReference>
<evidence type="ECO:0000256" key="3">
    <source>
        <dbReference type="ARBA" id="ARBA00022692"/>
    </source>
</evidence>
<dbReference type="InterPro" id="IPR020846">
    <property type="entry name" value="MFS_dom"/>
</dbReference>
<dbReference type="InterPro" id="IPR036259">
    <property type="entry name" value="MFS_trans_sf"/>
</dbReference>
<keyword evidence="5 6" id="KW-0472">Membrane</keyword>
<sequence length="388" mass="40967">MSTRLPLLPLLSLSLAAFITIVTEALPAGLLVPMAQDLQVSVSAAGQSVSVYALGSFLAAIPLMSLLQAMPRRRLLLCTLAGFTLANGATALIDNYLLILLARVVAGIAAGMLWALLAGYAAAMAPQQKGKAIAIAMAGTPLALAIGVPLGTFVGNLIGWRMSFAALSGLSLLLMLILRLTAPEQPGQSAQQRLSLRRVLMLPGVGRVLVLVLCFVLAHNILYTYIVPLLQPAGLGERADSALLFFGISSLFSIFITGIWVDRHLHLMMLISIVLFMASVLLLQLLPTQPAAIWLAVVMWGLAFGGVPTLFQTAMVDHAGKAVDVAQSMLVTVWNLAIAGGGMIGGMLLQSLGVSLFAPVCFLLLAVALWVIWLGRKRAGRASFNPQT</sequence>
<feature type="transmembrane region" description="Helical" evidence="6">
    <location>
        <begin position="292"/>
        <end position="311"/>
    </location>
</feature>
<feature type="domain" description="Major facilitator superfamily (MFS) profile" evidence="7">
    <location>
        <begin position="9"/>
        <end position="379"/>
    </location>
</feature>
<comment type="caution">
    <text evidence="8">The sequence shown here is derived from an EMBL/GenBank/DDBJ whole genome shotgun (WGS) entry which is preliminary data.</text>
</comment>
<reference evidence="8 9" key="1">
    <citation type="journal article" date="2017" name="Antonie Van Leeuwenhoek">
        <title>Phylogenomic resolution of the bacterial genus Pantoea and its relationship with Erwinia and Tatumella.</title>
        <authorList>
            <person name="Palmer M."/>
            <person name="Steenkamp E.T."/>
            <person name="Coetzee M.P."/>
            <person name="Chan W.Y."/>
            <person name="van Zyl E."/>
            <person name="De Maayer P."/>
            <person name="Coutinho T.A."/>
            <person name="Blom J."/>
            <person name="Smits T.H."/>
            <person name="Duffy B."/>
            <person name="Venter S.N."/>
        </authorList>
    </citation>
    <scope>NUCLEOTIDE SEQUENCE [LARGE SCALE GENOMIC DNA]</scope>
    <source>
        <strain evidence="8 9">LMG 26275</strain>
    </source>
</reference>
<feature type="transmembrane region" description="Helical" evidence="6">
    <location>
        <begin position="99"/>
        <end position="120"/>
    </location>
</feature>
<evidence type="ECO:0000256" key="1">
    <source>
        <dbReference type="ARBA" id="ARBA00004651"/>
    </source>
</evidence>
<evidence type="ECO:0000313" key="9">
    <source>
        <dbReference type="Proteomes" id="UP000193558"/>
    </source>
</evidence>
<feature type="transmembrane region" description="Helical" evidence="6">
    <location>
        <begin position="132"/>
        <end position="152"/>
    </location>
</feature>
<dbReference type="OrthoDB" id="2810795at2"/>
<evidence type="ECO:0000313" key="8">
    <source>
        <dbReference type="EMBL" id="ORM68048.1"/>
    </source>
</evidence>
<keyword evidence="2" id="KW-1003">Cell membrane</keyword>
<dbReference type="InterPro" id="IPR050189">
    <property type="entry name" value="MFS_Efflux_Transporters"/>
</dbReference>
<comment type="subcellular location">
    <subcellularLocation>
        <location evidence="1">Cell membrane</location>
        <topology evidence="1">Multi-pass membrane protein</topology>
    </subcellularLocation>
</comment>
<gene>
    <name evidence="8" type="ORF">HA51_16590</name>
</gene>
<feature type="transmembrane region" description="Helical" evidence="6">
    <location>
        <begin position="49"/>
        <end position="67"/>
    </location>
</feature>
<keyword evidence="3 6" id="KW-0812">Transmembrane</keyword>
<feature type="transmembrane region" description="Helical" evidence="6">
    <location>
        <begin position="74"/>
        <end position="93"/>
    </location>
</feature>
<dbReference type="AlphaFoldDB" id="A0A1X1CUG1"/>
<evidence type="ECO:0000256" key="4">
    <source>
        <dbReference type="ARBA" id="ARBA00022989"/>
    </source>
</evidence>
<feature type="transmembrane region" description="Helical" evidence="6">
    <location>
        <begin position="356"/>
        <end position="375"/>
    </location>
</feature>
<evidence type="ECO:0000259" key="7">
    <source>
        <dbReference type="PROSITE" id="PS50850"/>
    </source>
</evidence>
<organism evidence="8 9">
    <name type="scientific">Pantoea rwandensis</name>
    <dbReference type="NCBI Taxonomy" id="1076550"/>
    <lineage>
        <taxon>Bacteria</taxon>
        <taxon>Pseudomonadati</taxon>
        <taxon>Pseudomonadota</taxon>
        <taxon>Gammaproteobacteria</taxon>
        <taxon>Enterobacterales</taxon>
        <taxon>Erwiniaceae</taxon>
        <taxon>Pantoea</taxon>
    </lineage>
</organism>
<protein>
    <submittedName>
        <fullName evidence="8">MFS transporter</fullName>
    </submittedName>
</protein>
<dbReference type="CDD" id="cd17324">
    <property type="entry name" value="MFS_NepI_like"/>
    <property type="match status" value="1"/>
</dbReference>
<evidence type="ECO:0000256" key="2">
    <source>
        <dbReference type="ARBA" id="ARBA00022475"/>
    </source>
</evidence>
<dbReference type="RefSeq" id="WP_084935759.1">
    <property type="nucleotide sequence ID" value="NZ_MLFR01000018.1"/>
</dbReference>
<proteinExistence type="predicted"/>
<evidence type="ECO:0000256" key="6">
    <source>
        <dbReference type="SAM" id="Phobius"/>
    </source>
</evidence>
<feature type="transmembrane region" description="Helical" evidence="6">
    <location>
        <begin position="267"/>
        <end position="286"/>
    </location>
</feature>
<feature type="transmembrane region" description="Helical" evidence="6">
    <location>
        <begin position="158"/>
        <end position="178"/>
    </location>
</feature>